<feature type="chain" id="PRO_5009582310" evidence="2">
    <location>
        <begin position="27"/>
        <end position="158"/>
    </location>
</feature>
<dbReference type="AlphaFoldDB" id="A0A1G2CH38"/>
<dbReference type="EMBL" id="MHLA01000013">
    <property type="protein sequence ID" value="OGY99727.1"/>
    <property type="molecule type" value="Genomic_DNA"/>
</dbReference>
<organism evidence="3 4">
    <name type="scientific">Candidatus Liptonbacteria bacterium RIFCSPLOWO2_01_FULL_52_25</name>
    <dbReference type="NCBI Taxonomy" id="1798650"/>
    <lineage>
        <taxon>Bacteria</taxon>
        <taxon>Candidatus Liptoniibacteriota</taxon>
    </lineage>
</organism>
<keyword evidence="2" id="KW-0732">Signal</keyword>
<evidence type="ECO:0000256" key="1">
    <source>
        <dbReference type="SAM" id="Phobius"/>
    </source>
</evidence>
<accession>A0A1G2CH38</accession>
<feature type="transmembrane region" description="Helical" evidence="1">
    <location>
        <begin position="118"/>
        <end position="136"/>
    </location>
</feature>
<keyword evidence="1" id="KW-1133">Transmembrane helix</keyword>
<keyword evidence="1" id="KW-0472">Membrane</keyword>
<evidence type="ECO:0000256" key="2">
    <source>
        <dbReference type="SAM" id="SignalP"/>
    </source>
</evidence>
<dbReference type="STRING" id="1798650.A2945_01870"/>
<reference evidence="3 4" key="1">
    <citation type="journal article" date="2016" name="Nat. Commun.">
        <title>Thousands of microbial genomes shed light on interconnected biogeochemical processes in an aquifer system.</title>
        <authorList>
            <person name="Anantharaman K."/>
            <person name="Brown C.T."/>
            <person name="Hug L.A."/>
            <person name="Sharon I."/>
            <person name="Castelle C.J."/>
            <person name="Probst A.J."/>
            <person name="Thomas B.C."/>
            <person name="Singh A."/>
            <person name="Wilkins M.J."/>
            <person name="Karaoz U."/>
            <person name="Brodie E.L."/>
            <person name="Williams K.H."/>
            <person name="Hubbard S.S."/>
            <person name="Banfield J.F."/>
        </authorList>
    </citation>
    <scope>NUCLEOTIDE SEQUENCE [LARGE SCALE GENOMIC DNA]</scope>
</reference>
<keyword evidence="1" id="KW-0812">Transmembrane</keyword>
<name>A0A1G2CH38_9BACT</name>
<comment type="caution">
    <text evidence="3">The sequence shown here is derived from an EMBL/GenBank/DDBJ whole genome shotgun (WGS) entry which is preliminary data.</text>
</comment>
<proteinExistence type="predicted"/>
<feature type="transmembrane region" description="Helical" evidence="1">
    <location>
        <begin position="81"/>
        <end position="106"/>
    </location>
</feature>
<feature type="signal peptide" evidence="2">
    <location>
        <begin position="1"/>
        <end position="26"/>
    </location>
</feature>
<protein>
    <submittedName>
        <fullName evidence="3">Uncharacterized protein</fullName>
    </submittedName>
</protein>
<dbReference type="Proteomes" id="UP000178880">
    <property type="component" value="Unassembled WGS sequence"/>
</dbReference>
<gene>
    <name evidence="3" type="ORF">A2945_01870</name>
</gene>
<evidence type="ECO:0000313" key="3">
    <source>
        <dbReference type="EMBL" id="OGY99727.1"/>
    </source>
</evidence>
<sequence length="158" mass="16691">MNKKFRIISYALSVVGGAFTPLKSFAVQMESIWPTGWWGNPETGLLGCNGSVDRAIKLGVPWCNALGFCGIVQVLLNVVSFGISIAFFVLMPIFLVWGGIIILTSGGNPGKLGEGKKILTGTLVGVLITLGGYLIVKMFVDFLDIGKIGGFGGNFLGC</sequence>
<evidence type="ECO:0000313" key="4">
    <source>
        <dbReference type="Proteomes" id="UP000178880"/>
    </source>
</evidence>